<accession>A0A318J9M5</accession>
<evidence type="ECO:0000313" key="2">
    <source>
        <dbReference type="Proteomes" id="UP000247792"/>
    </source>
</evidence>
<gene>
    <name evidence="1" type="ORF">DFR42_10250</name>
</gene>
<keyword evidence="2" id="KW-1185">Reference proteome</keyword>
<dbReference type="AlphaFoldDB" id="A0A318J9M5"/>
<dbReference type="EMBL" id="QJKB01000002">
    <property type="protein sequence ID" value="PXX44838.1"/>
    <property type="molecule type" value="Genomic_DNA"/>
</dbReference>
<protein>
    <recommendedName>
        <fullName evidence="3">SUKH superfamily protein</fullName>
    </recommendedName>
</protein>
<proteinExistence type="predicted"/>
<dbReference type="InterPro" id="IPR037883">
    <property type="entry name" value="Knr4/Smi1-like_sf"/>
</dbReference>
<comment type="caution">
    <text evidence="1">The sequence shown here is derived from an EMBL/GenBank/DDBJ whole genome shotgun (WGS) entry which is preliminary data.</text>
</comment>
<organism evidence="1 2">
    <name type="scientific">Undibacterium pigrum</name>
    <dbReference type="NCBI Taxonomy" id="401470"/>
    <lineage>
        <taxon>Bacteria</taxon>
        <taxon>Pseudomonadati</taxon>
        <taxon>Pseudomonadota</taxon>
        <taxon>Betaproteobacteria</taxon>
        <taxon>Burkholderiales</taxon>
        <taxon>Oxalobacteraceae</taxon>
        <taxon>Undibacterium</taxon>
    </lineage>
</organism>
<dbReference type="SUPFAM" id="SSF160631">
    <property type="entry name" value="SMI1/KNR4-like"/>
    <property type="match status" value="1"/>
</dbReference>
<reference evidence="1 2" key="1">
    <citation type="submission" date="2018-05" db="EMBL/GenBank/DDBJ databases">
        <title>Genomic Encyclopedia of Type Strains, Phase IV (KMG-IV): sequencing the most valuable type-strain genomes for metagenomic binning, comparative biology and taxonomic classification.</title>
        <authorList>
            <person name="Goeker M."/>
        </authorList>
    </citation>
    <scope>NUCLEOTIDE SEQUENCE [LARGE SCALE GENOMIC DNA]</scope>
    <source>
        <strain evidence="1 2">DSM 19792</strain>
    </source>
</reference>
<evidence type="ECO:0008006" key="3">
    <source>
        <dbReference type="Google" id="ProtNLM"/>
    </source>
</evidence>
<dbReference type="Proteomes" id="UP000247792">
    <property type="component" value="Unassembled WGS sequence"/>
</dbReference>
<sequence>MPSDYVEFLTSIGAGTIGDSQYSLYSGLIDPDFIYGDDRQQVENILFFGDDFQGFNAGFKTDEAWCIVEVNPLDLEVSIVAPNFQTFIREIIAQL</sequence>
<dbReference type="Gene3D" id="3.40.1580.10">
    <property type="entry name" value="SMI1/KNR4-like"/>
    <property type="match status" value="1"/>
</dbReference>
<dbReference type="RefSeq" id="WP_170133436.1">
    <property type="nucleotide sequence ID" value="NZ_QJKB01000002.1"/>
</dbReference>
<evidence type="ECO:0000313" key="1">
    <source>
        <dbReference type="EMBL" id="PXX44838.1"/>
    </source>
</evidence>
<name>A0A318J9M5_9BURK</name>